<evidence type="ECO:0000256" key="7">
    <source>
        <dbReference type="PIRSR" id="PIRSR604808-2"/>
    </source>
</evidence>
<feature type="active site" description="Proton donor/acceptor" evidence="6">
    <location>
        <position position="262"/>
    </location>
</feature>
<feature type="compositionally biased region" description="Low complexity" evidence="10">
    <location>
        <begin position="14"/>
        <end position="23"/>
    </location>
</feature>
<gene>
    <name evidence="12" type="ORF">BATDEDRAFT_20862</name>
</gene>
<protein>
    <recommendedName>
        <fullName evidence="9">DNA-(apurinic or apyrimidinic site) endonuclease</fullName>
        <ecNumber evidence="9">3.1.-.-</ecNumber>
    </recommendedName>
</protein>
<keyword evidence="7" id="KW-0464">Manganese</keyword>
<dbReference type="FunCoup" id="F4PCH2">
    <property type="interactions" value="610"/>
</dbReference>
<dbReference type="NCBIfam" id="TIGR00633">
    <property type="entry name" value="xth"/>
    <property type="match status" value="1"/>
</dbReference>
<evidence type="ECO:0000256" key="6">
    <source>
        <dbReference type="PIRSR" id="PIRSR604808-1"/>
    </source>
</evidence>
<dbReference type="PROSITE" id="PS00728">
    <property type="entry name" value="AP_NUCLEASE_F1_3"/>
    <property type="match status" value="1"/>
</dbReference>
<evidence type="ECO:0000256" key="2">
    <source>
        <dbReference type="ARBA" id="ARBA00007092"/>
    </source>
</evidence>
<feature type="compositionally biased region" description="Low complexity" evidence="10">
    <location>
        <begin position="50"/>
        <end position="60"/>
    </location>
</feature>
<dbReference type="GO" id="GO:0008081">
    <property type="term" value="F:phosphoric diester hydrolase activity"/>
    <property type="evidence" value="ECO:0000318"/>
    <property type="project" value="GO_Central"/>
</dbReference>
<feature type="region of interest" description="Disordered" evidence="10">
    <location>
        <begin position="1"/>
        <end position="95"/>
    </location>
</feature>
<feature type="domain" description="Endonuclease/exonuclease/phosphatase" evidence="11">
    <location>
        <begin position="119"/>
        <end position="362"/>
    </location>
</feature>
<dbReference type="GO" id="GO:0008311">
    <property type="term" value="F:double-stranded DNA 3'-5' DNA exonuclease activity"/>
    <property type="evidence" value="ECO:0000318"/>
    <property type="project" value="GO_Central"/>
</dbReference>
<keyword evidence="5 7" id="KW-0460">Magnesium</keyword>
<dbReference type="InterPro" id="IPR020848">
    <property type="entry name" value="AP_endonuclease_F1_CS"/>
</dbReference>
<feature type="active site" description="Proton acceptor" evidence="6">
    <location>
        <position position="362"/>
    </location>
</feature>
<feature type="site" description="Interaction with DNA substrate" evidence="8">
    <location>
        <position position="362"/>
    </location>
</feature>
<dbReference type="GeneID" id="18237541"/>
<feature type="binding site" evidence="7">
    <location>
        <position position="361"/>
    </location>
    <ligand>
        <name>Mg(2+)</name>
        <dbReference type="ChEBI" id="CHEBI:18420"/>
        <label>1</label>
    </ligand>
</feature>
<dbReference type="OrthoDB" id="498125at2759"/>
<dbReference type="PROSITE" id="PS51435">
    <property type="entry name" value="AP_NUCLEASE_F1_4"/>
    <property type="match status" value="1"/>
</dbReference>
<evidence type="ECO:0000256" key="8">
    <source>
        <dbReference type="PIRSR" id="PIRSR604808-3"/>
    </source>
</evidence>
<evidence type="ECO:0000259" key="11">
    <source>
        <dbReference type="Pfam" id="PF03372"/>
    </source>
</evidence>
<dbReference type="PANTHER" id="PTHR22748">
    <property type="entry name" value="AP ENDONUCLEASE"/>
    <property type="match status" value="1"/>
</dbReference>
<feature type="active site" evidence="6">
    <location>
        <position position="223"/>
    </location>
</feature>
<feature type="binding site" evidence="7">
    <location>
        <position position="264"/>
    </location>
    <ligand>
        <name>Mg(2+)</name>
        <dbReference type="ChEBI" id="CHEBI:18420"/>
        <label>1</label>
    </ligand>
</feature>
<dbReference type="CDD" id="cd09087">
    <property type="entry name" value="Ape1-like_AP-endo"/>
    <property type="match status" value="1"/>
</dbReference>
<feature type="binding site" evidence="7">
    <location>
        <position position="262"/>
    </location>
    <ligand>
        <name>Mg(2+)</name>
        <dbReference type="ChEBI" id="CHEBI:18420"/>
        <label>1</label>
    </ligand>
</feature>
<dbReference type="InterPro" id="IPR005135">
    <property type="entry name" value="Endo/exonuclease/phosphatase"/>
</dbReference>
<dbReference type="InterPro" id="IPR020847">
    <property type="entry name" value="AP_endonuclease_F1_BS"/>
</dbReference>
<keyword evidence="9" id="KW-0227">DNA damage</keyword>
<evidence type="ECO:0000256" key="1">
    <source>
        <dbReference type="ARBA" id="ARBA00001936"/>
    </source>
</evidence>
<keyword evidence="9" id="KW-0234">DNA repair</keyword>
<accession>F4PCH2</accession>
<dbReference type="GO" id="GO:0046872">
    <property type="term" value="F:metal ion binding"/>
    <property type="evidence" value="ECO:0007669"/>
    <property type="project" value="UniProtKB-KW"/>
</dbReference>
<evidence type="ECO:0000256" key="5">
    <source>
        <dbReference type="ARBA" id="ARBA00022842"/>
    </source>
</evidence>
<dbReference type="STRING" id="684364.F4PCH2"/>
<dbReference type="Gene3D" id="3.60.10.10">
    <property type="entry name" value="Endonuclease/exonuclease/phosphatase"/>
    <property type="match status" value="1"/>
</dbReference>
<feature type="binding site" evidence="7">
    <location>
        <position position="362"/>
    </location>
    <ligand>
        <name>Mg(2+)</name>
        <dbReference type="ChEBI" id="CHEBI:18420"/>
        <label>1</label>
    </ligand>
</feature>
<keyword evidence="13" id="KW-1185">Reference proteome</keyword>
<dbReference type="AlphaFoldDB" id="F4PCH2"/>
<dbReference type="Pfam" id="PF03372">
    <property type="entry name" value="Exo_endo_phos"/>
    <property type="match status" value="1"/>
</dbReference>
<dbReference type="InterPro" id="IPR036691">
    <property type="entry name" value="Endo/exonu/phosph_ase_sf"/>
</dbReference>
<dbReference type="GO" id="GO:0006284">
    <property type="term" value="P:base-excision repair"/>
    <property type="evidence" value="ECO:0000318"/>
    <property type="project" value="GO_Central"/>
</dbReference>
<dbReference type="HOGENOM" id="CLU_027539_1_1_1"/>
<sequence>MVSTPSAAGKRSIDAVSSKQSDISSKKDKADESVNNASASLNKRPKRACSSNLSSSNIQSDTATSTNVALQETSDSSNPTVAITENPVDSSHQPCYTNTKLPDTIKFDPTPVGATKFIAWNVAGLRASLKKDMMRYIEAEDADVVCLQETKMNASLDTSMFSRKQYPHQYWSHCTTKKGYSGVMVLSKVKPLSVEYKMGHSAIDDEGRFVILEYQDFYYIGCYIMNAGADLGRLDLKREHYVKLKKFMGELQSKKPVIWSGDLNVAHTEIDLARPATNTKSAGFTPEEREDFGNLLTDLDMVDSFRLKHPTATGMYSYYSFRHNSRANNVGWRLDYFVVSKALQDDIIEADIRSEIYGASDHVPILLLLNRSLGSSVVEPITKEAKLFPLFIKK</sequence>
<dbReference type="InParanoid" id="F4PCH2"/>
<evidence type="ECO:0000313" key="12">
    <source>
        <dbReference type="EMBL" id="EGF77197.1"/>
    </source>
</evidence>
<feature type="binding site" evidence="7">
    <location>
        <position position="121"/>
    </location>
    <ligand>
        <name>Mg(2+)</name>
        <dbReference type="ChEBI" id="CHEBI:18420"/>
        <label>1</label>
    </ligand>
</feature>
<dbReference type="OMA" id="WWSYRGR"/>
<proteinExistence type="inferred from homology"/>
<evidence type="ECO:0000256" key="9">
    <source>
        <dbReference type="RuleBase" id="RU362131"/>
    </source>
</evidence>
<comment type="cofactor">
    <cofactor evidence="1">
        <name>Mn(2+)</name>
        <dbReference type="ChEBI" id="CHEBI:29035"/>
    </cofactor>
</comment>
<keyword evidence="3 7" id="KW-0479">Metal-binding</keyword>
<evidence type="ECO:0000313" key="13">
    <source>
        <dbReference type="Proteomes" id="UP000007241"/>
    </source>
</evidence>
<evidence type="ECO:0000256" key="3">
    <source>
        <dbReference type="ARBA" id="ARBA00022723"/>
    </source>
</evidence>
<feature type="binding site" evidence="7">
    <location>
        <position position="149"/>
    </location>
    <ligand>
        <name>Mg(2+)</name>
        <dbReference type="ChEBI" id="CHEBI:18420"/>
        <label>1</label>
    </ligand>
</feature>
<dbReference type="EC" id="3.1.-.-" evidence="9"/>
<dbReference type="PANTHER" id="PTHR22748:SF6">
    <property type="entry name" value="DNA-(APURINIC OR APYRIMIDINIC SITE) ENDONUCLEASE"/>
    <property type="match status" value="1"/>
</dbReference>
<reference evidence="12 13" key="1">
    <citation type="submission" date="2009-12" db="EMBL/GenBank/DDBJ databases">
        <title>The draft genome of Batrachochytrium dendrobatidis.</title>
        <authorList>
            <consortium name="US DOE Joint Genome Institute (JGI-PGF)"/>
            <person name="Kuo A."/>
            <person name="Salamov A."/>
            <person name="Schmutz J."/>
            <person name="Lucas S."/>
            <person name="Pitluck S."/>
            <person name="Rosenblum E."/>
            <person name="Stajich J."/>
            <person name="Eisen M."/>
            <person name="Grigoriev I.V."/>
        </authorList>
    </citation>
    <scope>NUCLEOTIDE SEQUENCE [LARGE SCALE GENOMIC DNA]</scope>
    <source>
        <strain evidence="13">JAM81 / FGSC 10211</strain>
    </source>
</reference>
<dbReference type="EMBL" id="GL882893">
    <property type="protein sequence ID" value="EGF77197.1"/>
    <property type="molecule type" value="Genomic_DNA"/>
</dbReference>
<dbReference type="InterPro" id="IPR004808">
    <property type="entry name" value="AP_endonuc_1"/>
</dbReference>
<dbReference type="GO" id="GO:0005634">
    <property type="term" value="C:nucleus"/>
    <property type="evidence" value="ECO:0000318"/>
    <property type="project" value="GO_Central"/>
</dbReference>
<evidence type="ECO:0000256" key="4">
    <source>
        <dbReference type="ARBA" id="ARBA00022801"/>
    </source>
</evidence>
<dbReference type="NCBIfam" id="TIGR00195">
    <property type="entry name" value="exoDNase_III"/>
    <property type="match status" value="1"/>
</dbReference>
<comment type="cofactor">
    <cofactor evidence="7 9">
        <name>Mg(2+)</name>
        <dbReference type="ChEBI" id="CHEBI:18420"/>
    </cofactor>
    <cofactor evidence="7 9">
        <name>Mn(2+)</name>
        <dbReference type="ChEBI" id="CHEBI:29035"/>
    </cofactor>
    <text evidence="7 9">Probably binds two magnesium or manganese ions per subunit.</text>
</comment>
<feature type="site" description="Important for catalytic activity" evidence="8">
    <location>
        <position position="335"/>
    </location>
</feature>
<feature type="site" description="Transition state stabilizer" evidence="8">
    <location>
        <position position="264"/>
    </location>
</feature>
<name>F4PCH2_BATDJ</name>
<keyword evidence="4" id="KW-0378">Hydrolase</keyword>
<comment type="similarity">
    <text evidence="2 9">Belongs to the DNA repair enzymes AP/ExoA family.</text>
</comment>
<evidence type="ECO:0000256" key="10">
    <source>
        <dbReference type="SAM" id="MobiDB-lite"/>
    </source>
</evidence>
<dbReference type="GO" id="GO:0003677">
    <property type="term" value="F:DNA binding"/>
    <property type="evidence" value="ECO:0007669"/>
    <property type="project" value="InterPro"/>
</dbReference>
<organism evidence="12 13">
    <name type="scientific">Batrachochytrium dendrobatidis (strain JAM81 / FGSC 10211)</name>
    <name type="common">Frog chytrid fungus</name>
    <dbReference type="NCBI Taxonomy" id="684364"/>
    <lineage>
        <taxon>Eukaryota</taxon>
        <taxon>Fungi</taxon>
        <taxon>Fungi incertae sedis</taxon>
        <taxon>Chytridiomycota</taxon>
        <taxon>Chytridiomycota incertae sedis</taxon>
        <taxon>Chytridiomycetes</taxon>
        <taxon>Rhizophydiales</taxon>
        <taxon>Rhizophydiales incertae sedis</taxon>
        <taxon>Batrachochytrium</taxon>
    </lineage>
</organism>
<dbReference type="PROSITE" id="PS00726">
    <property type="entry name" value="AP_NUCLEASE_F1_1"/>
    <property type="match status" value="1"/>
</dbReference>
<dbReference type="Proteomes" id="UP000007241">
    <property type="component" value="Unassembled WGS sequence"/>
</dbReference>
<dbReference type="SUPFAM" id="SSF56219">
    <property type="entry name" value="DNase I-like"/>
    <property type="match status" value="1"/>
</dbReference>
<dbReference type="GO" id="GO:0003906">
    <property type="term" value="F:DNA-(apurinic or apyrimidinic site) endonuclease activity"/>
    <property type="evidence" value="ECO:0000318"/>
    <property type="project" value="GO_Central"/>
</dbReference>
<dbReference type="RefSeq" id="XP_006682150.1">
    <property type="nucleotide sequence ID" value="XM_006682087.1"/>
</dbReference>
<feature type="compositionally biased region" description="Polar residues" evidence="10">
    <location>
        <begin position="61"/>
        <end position="95"/>
    </location>
</feature>